<evidence type="ECO:0000313" key="1">
    <source>
        <dbReference type="EMBL" id="GCA65168.1"/>
    </source>
</evidence>
<dbReference type="Proteomes" id="UP000265618">
    <property type="component" value="Unassembled WGS sequence"/>
</dbReference>
<gene>
    <name evidence="1" type="ORF">KIPB_016434</name>
</gene>
<accession>A0A391P2M6</accession>
<dbReference type="EMBL" id="BDIP01010036">
    <property type="protein sequence ID" value="GCA65168.1"/>
    <property type="molecule type" value="Genomic_DNA"/>
</dbReference>
<feature type="non-terminal residue" evidence="1">
    <location>
        <position position="1"/>
    </location>
</feature>
<keyword evidence="2" id="KW-1185">Reference proteome</keyword>
<name>A0A391P2M6_9EUKA</name>
<reference evidence="1 2" key="1">
    <citation type="journal article" date="2018" name="PLoS ONE">
        <title>The draft genome of Kipferlia bialata reveals reductive genome evolution in fornicate parasites.</title>
        <authorList>
            <person name="Tanifuji G."/>
            <person name="Takabayashi S."/>
            <person name="Kume K."/>
            <person name="Takagi M."/>
            <person name="Nakayama T."/>
            <person name="Kamikawa R."/>
            <person name="Inagaki Y."/>
            <person name="Hashimoto T."/>
        </authorList>
    </citation>
    <scope>NUCLEOTIDE SEQUENCE [LARGE SCALE GENOMIC DNA]</scope>
    <source>
        <strain evidence="1">NY0173</strain>
    </source>
</reference>
<proteinExistence type="predicted"/>
<organism evidence="1 2">
    <name type="scientific">Kipferlia bialata</name>
    <dbReference type="NCBI Taxonomy" id="797122"/>
    <lineage>
        <taxon>Eukaryota</taxon>
        <taxon>Metamonada</taxon>
        <taxon>Carpediemonas-like organisms</taxon>
        <taxon>Kipferlia</taxon>
    </lineage>
</organism>
<sequence length="29" mass="2845">PPGADVVMVAPGGDVPPGLKKKDQAQGIC</sequence>
<evidence type="ECO:0000313" key="2">
    <source>
        <dbReference type="Proteomes" id="UP000265618"/>
    </source>
</evidence>
<dbReference type="AlphaFoldDB" id="A0A391P2M6"/>
<comment type="caution">
    <text evidence="1">The sequence shown here is derived from an EMBL/GenBank/DDBJ whole genome shotgun (WGS) entry which is preliminary data.</text>
</comment>
<protein>
    <submittedName>
        <fullName evidence="1">Uncharacterized protein</fullName>
    </submittedName>
</protein>